<evidence type="ECO:0000313" key="4">
    <source>
        <dbReference type="Proteomes" id="UP000600449"/>
    </source>
</evidence>
<dbReference type="Proteomes" id="UP000600449">
    <property type="component" value="Unassembled WGS sequence"/>
</dbReference>
<protein>
    <submittedName>
        <fullName evidence="3">Uncharacterized protein</fullName>
    </submittedName>
</protein>
<evidence type="ECO:0000256" key="1">
    <source>
        <dbReference type="SAM" id="MobiDB-lite"/>
    </source>
</evidence>
<keyword evidence="4" id="KW-1185">Reference proteome</keyword>
<evidence type="ECO:0000256" key="2">
    <source>
        <dbReference type="SAM" id="Phobius"/>
    </source>
</evidence>
<dbReference type="AlphaFoldDB" id="A0A917QI92"/>
<name>A0A917QI92_9HYPH</name>
<keyword evidence="2" id="KW-0812">Transmembrane</keyword>
<feature type="region of interest" description="Disordered" evidence="1">
    <location>
        <begin position="1"/>
        <end position="26"/>
    </location>
</feature>
<dbReference type="EMBL" id="BMMF01000015">
    <property type="protein sequence ID" value="GGK51583.1"/>
    <property type="molecule type" value="Genomic_DNA"/>
</dbReference>
<keyword evidence="2" id="KW-0472">Membrane</keyword>
<keyword evidence="2" id="KW-1133">Transmembrane helix</keyword>
<feature type="compositionally biased region" description="Basic and acidic residues" evidence="1">
    <location>
        <begin position="1"/>
        <end position="24"/>
    </location>
</feature>
<proteinExistence type="predicted"/>
<accession>A0A917QI92</accession>
<reference evidence="3 4" key="1">
    <citation type="journal article" date="2014" name="Int. J. Syst. Evol. Microbiol.">
        <title>Complete genome sequence of Corynebacterium casei LMG S-19264T (=DSM 44701T), isolated from a smear-ripened cheese.</title>
        <authorList>
            <consortium name="US DOE Joint Genome Institute (JGI-PGF)"/>
            <person name="Walter F."/>
            <person name="Albersmeier A."/>
            <person name="Kalinowski J."/>
            <person name="Ruckert C."/>
        </authorList>
    </citation>
    <scope>NUCLEOTIDE SEQUENCE [LARGE SCALE GENOMIC DNA]</scope>
    <source>
        <strain evidence="3 4">CGMCC 1.9161</strain>
    </source>
</reference>
<comment type="caution">
    <text evidence="3">The sequence shown here is derived from an EMBL/GenBank/DDBJ whole genome shotgun (WGS) entry which is preliminary data.</text>
</comment>
<gene>
    <name evidence="3" type="ORF">GCM10011322_43260</name>
</gene>
<organism evidence="3 4">
    <name type="scientific">Salinarimonas ramus</name>
    <dbReference type="NCBI Taxonomy" id="690164"/>
    <lineage>
        <taxon>Bacteria</taxon>
        <taxon>Pseudomonadati</taxon>
        <taxon>Pseudomonadota</taxon>
        <taxon>Alphaproteobacteria</taxon>
        <taxon>Hyphomicrobiales</taxon>
        <taxon>Salinarimonadaceae</taxon>
        <taxon>Salinarimonas</taxon>
    </lineage>
</organism>
<sequence length="80" mass="8072">MSHVDPHAGHAHPHSDIPQRHEEAATGPTSIDPVCGIFAIASAVSVLIIACPCALGLATPISITTAAGRGARGAGRRRAC</sequence>
<feature type="transmembrane region" description="Helical" evidence="2">
    <location>
        <begin position="37"/>
        <end position="68"/>
    </location>
</feature>
<evidence type="ECO:0000313" key="3">
    <source>
        <dbReference type="EMBL" id="GGK51583.1"/>
    </source>
</evidence>